<dbReference type="Pfam" id="PF00984">
    <property type="entry name" value="UDPG_MGDP_dh"/>
    <property type="match status" value="1"/>
</dbReference>
<evidence type="ECO:0000256" key="3">
    <source>
        <dbReference type="ARBA" id="ARBA00023027"/>
    </source>
</evidence>
<reference evidence="6 7" key="1">
    <citation type="journal article" date="2013" name="Environ. Microbiol.">
        <title>Chloride and organic osmolytes: a hybrid strategy to cope with elevated salinities by the moderately halophilic, chloride-dependent bacterium Halobacillus halophilus.</title>
        <authorList>
            <person name="Saum S.H."/>
            <person name="Pfeiffer F."/>
            <person name="Palm P."/>
            <person name="Rampp M."/>
            <person name="Schuster S.C."/>
            <person name="Muller V."/>
            <person name="Oesterhelt D."/>
        </authorList>
    </citation>
    <scope>NUCLEOTIDE SEQUENCE [LARGE SCALE GENOMIC DNA]</scope>
    <source>
        <strain evidence="7">ATCC 35676 / DSM 2266 / JCM 20832 / KCTC 3685 / LMG 17431 / NBRC 102448 / NCIMB 2269</strain>
    </source>
</reference>
<dbReference type="EMBL" id="HE717023">
    <property type="protein sequence ID" value="CCG44769.1"/>
    <property type="molecule type" value="Genomic_DNA"/>
</dbReference>
<feature type="domain" description="UDP-glucose/GDP-mannose dehydrogenase C-terminal" evidence="5">
    <location>
        <begin position="318"/>
        <end position="415"/>
    </location>
</feature>
<dbReference type="Proteomes" id="UP000007397">
    <property type="component" value="Chromosome"/>
</dbReference>
<comment type="similarity">
    <text evidence="1 4">Belongs to the UDP-glucose/GDP-mannose dehydrogenase family.</text>
</comment>
<dbReference type="SUPFAM" id="SSF52413">
    <property type="entry name" value="UDP-glucose/GDP-mannose dehydrogenase C-terminal domain"/>
    <property type="match status" value="1"/>
</dbReference>
<dbReference type="InterPro" id="IPR014026">
    <property type="entry name" value="UDP-Glc/GDP-Man_DH_dimer"/>
</dbReference>
<dbReference type="InterPro" id="IPR001732">
    <property type="entry name" value="UDP-Glc/GDP-Man_DH_N"/>
</dbReference>
<dbReference type="AlphaFoldDB" id="I0JKU9"/>
<keyword evidence="2" id="KW-0560">Oxidoreductase</keyword>
<evidence type="ECO:0000256" key="1">
    <source>
        <dbReference type="ARBA" id="ARBA00006601"/>
    </source>
</evidence>
<keyword evidence="3" id="KW-0520">NAD</keyword>
<dbReference type="Pfam" id="PF03721">
    <property type="entry name" value="UDPG_MGDP_dh_N"/>
    <property type="match status" value="1"/>
</dbReference>
<keyword evidence="7" id="KW-1185">Reference proteome</keyword>
<evidence type="ECO:0000256" key="4">
    <source>
        <dbReference type="PIRNR" id="PIRNR000124"/>
    </source>
</evidence>
<dbReference type="InterPro" id="IPR036291">
    <property type="entry name" value="NAD(P)-bd_dom_sf"/>
</dbReference>
<dbReference type="InterPro" id="IPR014027">
    <property type="entry name" value="UDP-Glc/GDP-Man_DH_C"/>
</dbReference>
<evidence type="ECO:0000256" key="2">
    <source>
        <dbReference type="ARBA" id="ARBA00023002"/>
    </source>
</evidence>
<gene>
    <name evidence="6" type="ordered locus">HBHAL_2424</name>
</gene>
<dbReference type="KEGG" id="hhd:HBHAL_2424"/>
<dbReference type="SUPFAM" id="SSF48179">
    <property type="entry name" value="6-phosphogluconate dehydrogenase C-terminal domain-like"/>
    <property type="match status" value="1"/>
</dbReference>
<proteinExistence type="inferred from homology"/>
<organism evidence="6 7">
    <name type="scientific">Halobacillus halophilus (strain ATCC 35676 / DSM 2266 / JCM 20832 / KCTC 3685 / LMG 17431 / NBRC 102448 / NCIMB 2269)</name>
    <name type="common">Sporosarcina halophila</name>
    <dbReference type="NCBI Taxonomy" id="866895"/>
    <lineage>
        <taxon>Bacteria</taxon>
        <taxon>Bacillati</taxon>
        <taxon>Bacillota</taxon>
        <taxon>Bacilli</taxon>
        <taxon>Bacillales</taxon>
        <taxon>Bacillaceae</taxon>
        <taxon>Halobacillus</taxon>
    </lineage>
</organism>
<accession>I0JKU9</accession>
<sequence length="427" mass="47779">MDSADSTQVIGVVGLGYVGLPVAIGFSKEYKVIGYDINEARISSLNQFYDYTKEISEEQLREARIKFTSNEKDLGACNFIIVAVPTPISVNQEPDLTYLKQASTVLGKNLSPGTIVVYESTVFPGATEEVCLPILERESGLEAGSDFHVGYSPERINPGDKDHTFQTINKIVAAQDKETLDTIYSIYQRVITAEVYKAASIKVAEASKIIENTQRDINIAFMNEISIIFNKLGINTHEAIKAASTKWNFNPFYPGLVGGHCIGVDPYYLIHKSKSVGYTPKFIESAREINDYMPEYIVKTLLEQMTIHKKNLKDLTITVLGVTFKQNLPDTRNSKALEIVEKLKDLDVNVQVCDPHVDHNHFKDELKDLHQLEESDVLILAVPHKFFTSLPVSTFQRLLKDGKGIIMDIKGALTQNELGEDITLWNL</sequence>
<evidence type="ECO:0000313" key="7">
    <source>
        <dbReference type="Proteomes" id="UP000007397"/>
    </source>
</evidence>
<dbReference type="STRING" id="866895.HBHAL_2424"/>
<name>I0JKU9_HALH3</name>
<dbReference type="PANTHER" id="PTHR43491:SF2">
    <property type="entry name" value="UDP-N-ACETYL-D-MANNOSAMINE DEHYDROGENASE"/>
    <property type="match status" value="1"/>
</dbReference>
<dbReference type="InterPro" id="IPR036220">
    <property type="entry name" value="UDP-Glc/GDP-Man_DH_C_sf"/>
</dbReference>
<dbReference type="Gene3D" id="3.40.50.720">
    <property type="entry name" value="NAD(P)-binding Rossmann-like Domain"/>
    <property type="match status" value="2"/>
</dbReference>
<dbReference type="SMART" id="SM00984">
    <property type="entry name" value="UDPG_MGDP_dh_C"/>
    <property type="match status" value="1"/>
</dbReference>
<dbReference type="PANTHER" id="PTHR43491">
    <property type="entry name" value="UDP-N-ACETYL-D-MANNOSAMINE DEHYDROGENASE"/>
    <property type="match status" value="1"/>
</dbReference>
<dbReference type="Pfam" id="PF03720">
    <property type="entry name" value="UDPG_MGDP_dh_C"/>
    <property type="match status" value="1"/>
</dbReference>
<evidence type="ECO:0000259" key="5">
    <source>
        <dbReference type="SMART" id="SM00984"/>
    </source>
</evidence>
<dbReference type="NCBIfam" id="TIGR03026">
    <property type="entry name" value="NDP-sugDHase"/>
    <property type="match status" value="1"/>
</dbReference>
<dbReference type="InterPro" id="IPR008927">
    <property type="entry name" value="6-PGluconate_DH-like_C_sf"/>
</dbReference>
<dbReference type="GO" id="GO:0051287">
    <property type="term" value="F:NAD binding"/>
    <property type="evidence" value="ECO:0007669"/>
    <property type="project" value="InterPro"/>
</dbReference>
<dbReference type="GO" id="GO:0016628">
    <property type="term" value="F:oxidoreductase activity, acting on the CH-CH group of donors, NAD or NADP as acceptor"/>
    <property type="evidence" value="ECO:0007669"/>
    <property type="project" value="InterPro"/>
</dbReference>
<dbReference type="PATRIC" id="fig|866895.3.peg.1432"/>
<protein>
    <submittedName>
        <fullName evidence="6">UDP-glucose/GDP-mannose dehydrogenase</fullName>
    </submittedName>
</protein>
<dbReference type="HOGENOM" id="CLU_023810_3_1_9"/>
<dbReference type="PIRSF" id="PIRSF000124">
    <property type="entry name" value="UDPglc_GDPman_dh"/>
    <property type="match status" value="1"/>
</dbReference>
<evidence type="ECO:0000313" key="6">
    <source>
        <dbReference type="EMBL" id="CCG44769.1"/>
    </source>
</evidence>
<dbReference type="PIRSF" id="PIRSF500136">
    <property type="entry name" value="UDP_ManNAc_DH"/>
    <property type="match status" value="1"/>
</dbReference>
<dbReference type="InterPro" id="IPR028359">
    <property type="entry name" value="UDP_ManNAc/GlcNAc_DH"/>
</dbReference>
<dbReference type="GO" id="GO:0016616">
    <property type="term" value="F:oxidoreductase activity, acting on the CH-OH group of donors, NAD or NADP as acceptor"/>
    <property type="evidence" value="ECO:0007669"/>
    <property type="project" value="InterPro"/>
</dbReference>
<dbReference type="InterPro" id="IPR017476">
    <property type="entry name" value="UDP-Glc/GDP-Man"/>
</dbReference>
<dbReference type="GO" id="GO:0000271">
    <property type="term" value="P:polysaccharide biosynthetic process"/>
    <property type="evidence" value="ECO:0007669"/>
    <property type="project" value="InterPro"/>
</dbReference>
<dbReference type="SUPFAM" id="SSF51735">
    <property type="entry name" value="NAD(P)-binding Rossmann-fold domains"/>
    <property type="match status" value="1"/>
</dbReference>
<dbReference type="eggNOG" id="COG0677">
    <property type="taxonomic scope" value="Bacteria"/>
</dbReference>